<dbReference type="EMBL" id="BAAANN010000050">
    <property type="protein sequence ID" value="GAA1989026.1"/>
    <property type="molecule type" value="Genomic_DNA"/>
</dbReference>
<sequence>MMRIMRRSGALVAVAASSLLLAACGGGPSQVGAAAIVDGQSISLDGVQTKLDTLIKSDKFVQQLQQQRKLDLVSRAIVSREVLYKLVDKAAQGEGLRVDERNLDKYLPSPESAQTQGSDDPAAGVEQSVDKAFAPQEAARHRMLLAELSAKYIGRVSLTVDRVQLQDPAKARDLADRIAREPQQATALMQQAAAGGEPPSLNEAVSNNTPQSLALFAEPGSVLFTPSNAQQSQQSEQAAGGPYQVIVIKKRDLVALPPDLDPTKFQPDQLIQYSKYLLRPTALATGINLNPRYGQWDTVNMQAGPADEAAVAGKVLTPKSSSS</sequence>
<comment type="caution">
    <text evidence="2">The sequence shown here is derived from an EMBL/GenBank/DDBJ whole genome shotgun (WGS) entry which is preliminary data.</text>
</comment>
<evidence type="ECO:0000313" key="2">
    <source>
        <dbReference type="EMBL" id="GAA1989026.1"/>
    </source>
</evidence>
<feature type="chain" id="PRO_5046373229" description="SurA-like protein" evidence="1">
    <location>
        <begin position="23"/>
        <end position="323"/>
    </location>
</feature>
<proteinExistence type="predicted"/>
<dbReference type="PROSITE" id="PS51257">
    <property type="entry name" value="PROKAR_LIPOPROTEIN"/>
    <property type="match status" value="1"/>
</dbReference>
<feature type="signal peptide" evidence="1">
    <location>
        <begin position="1"/>
        <end position="22"/>
    </location>
</feature>
<accession>A0ABN2SM13</accession>
<evidence type="ECO:0000256" key="1">
    <source>
        <dbReference type="SAM" id="SignalP"/>
    </source>
</evidence>
<evidence type="ECO:0008006" key="4">
    <source>
        <dbReference type="Google" id="ProtNLM"/>
    </source>
</evidence>
<keyword evidence="3" id="KW-1185">Reference proteome</keyword>
<reference evidence="2 3" key="1">
    <citation type="journal article" date="2019" name="Int. J. Syst. Evol. Microbiol.">
        <title>The Global Catalogue of Microorganisms (GCM) 10K type strain sequencing project: providing services to taxonomists for standard genome sequencing and annotation.</title>
        <authorList>
            <consortium name="The Broad Institute Genomics Platform"/>
            <consortium name="The Broad Institute Genome Sequencing Center for Infectious Disease"/>
            <person name="Wu L."/>
            <person name="Ma J."/>
        </authorList>
    </citation>
    <scope>NUCLEOTIDE SEQUENCE [LARGE SCALE GENOMIC DNA]</scope>
    <source>
        <strain evidence="2 3">JCM 14545</strain>
    </source>
</reference>
<name>A0ABN2SM13_9PSEU</name>
<keyword evidence="1" id="KW-0732">Signal</keyword>
<dbReference type="Proteomes" id="UP001501116">
    <property type="component" value="Unassembled WGS sequence"/>
</dbReference>
<protein>
    <recommendedName>
        <fullName evidence="4">SurA-like protein</fullName>
    </recommendedName>
</protein>
<gene>
    <name evidence="2" type="ORF">GCM10009754_79080</name>
</gene>
<evidence type="ECO:0000313" key="3">
    <source>
        <dbReference type="Proteomes" id="UP001501116"/>
    </source>
</evidence>
<organism evidence="2 3">
    <name type="scientific">Amycolatopsis minnesotensis</name>
    <dbReference type="NCBI Taxonomy" id="337894"/>
    <lineage>
        <taxon>Bacteria</taxon>
        <taxon>Bacillati</taxon>
        <taxon>Actinomycetota</taxon>
        <taxon>Actinomycetes</taxon>
        <taxon>Pseudonocardiales</taxon>
        <taxon>Pseudonocardiaceae</taxon>
        <taxon>Amycolatopsis</taxon>
    </lineage>
</organism>